<evidence type="ECO:0000313" key="3">
    <source>
        <dbReference type="Proteomes" id="UP001601442"/>
    </source>
</evidence>
<name>A0ABW6PEM3_9NOCA</name>
<dbReference type="EMBL" id="JBIAMT010000010">
    <property type="protein sequence ID" value="MFF0501626.1"/>
    <property type="molecule type" value="Genomic_DNA"/>
</dbReference>
<organism evidence="2 3">
    <name type="scientific">Nocardia aobensis</name>
    <dbReference type="NCBI Taxonomy" id="257277"/>
    <lineage>
        <taxon>Bacteria</taxon>
        <taxon>Bacillati</taxon>
        <taxon>Actinomycetota</taxon>
        <taxon>Actinomycetes</taxon>
        <taxon>Mycobacteriales</taxon>
        <taxon>Nocardiaceae</taxon>
        <taxon>Nocardia</taxon>
    </lineage>
</organism>
<dbReference type="InterPro" id="IPR041657">
    <property type="entry name" value="HTH_17"/>
</dbReference>
<dbReference type="Proteomes" id="UP001601442">
    <property type="component" value="Unassembled WGS sequence"/>
</dbReference>
<reference evidence="2 3" key="1">
    <citation type="submission" date="2024-10" db="EMBL/GenBank/DDBJ databases">
        <title>The Natural Products Discovery Center: Release of the First 8490 Sequenced Strains for Exploring Actinobacteria Biosynthetic Diversity.</title>
        <authorList>
            <person name="Kalkreuter E."/>
            <person name="Kautsar S.A."/>
            <person name="Yang D."/>
            <person name="Bader C.D."/>
            <person name="Teijaro C.N."/>
            <person name="Fluegel L."/>
            <person name="Davis C.M."/>
            <person name="Simpson J.R."/>
            <person name="Lauterbach L."/>
            <person name="Steele A.D."/>
            <person name="Gui C."/>
            <person name="Meng S."/>
            <person name="Li G."/>
            <person name="Viehrig K."/>
            <person name="Ye F."/>
            <person name="Su P."/>
            <person name="Kiefer A.F."/>
            <person name="Nichols A."/>
            <person name="Cepeda A.J."/>
            <person name="Yan W."/>
            <person name="Fan B."/>
            <person name="Jiang Y."/>
            <person name="Adhikari A."/>
            <person name="Zheng C.-J."/>
            <person name="Schuster L."/>
            <person name="Cowan T.M."/>
            <person name="Smanski M.J."/>
            <person name="Chevrette M.G."/>
            <person name="De Carvalho L.P.S."/>
            <person name="Shen B."/>
        </authorList>
    </citation>
    <scope>NUCLEOTIDE SEQUENCE [LARGE SCALE GENOMIC DNA]</scope>
    <source>
        <strain evidence="2 3">NPDC004119</strain>
    </source>
</reference>
<protein>
    <submittedName>
        <fullName evidence="2">Helix-turn-helix domain-containing protein</fullName>
    </submittedName>
</protein>
<dbReference type="RefSeq" id="WP_387401640.1">
    <property type="nucleotide sequence ID" value="NZ_JBIAMT010000010.1"/>
</dbReference>
<evidence type="ECO:0000259" key="1">
    <source>
        <dbReference type="Pfam" id="PF12728"/>
    </source>
</evidence>
<feature type="domain" description="Helix-turn-helix" evidence="1">
    <location>
        <begin position="16"/>
        <end position="58"/>
    </location>
</feature>
<gene>
    <name evidence="2" type="ORF">ACFYU5_34915</name>
</gene>
<dbReference type="NCBIfam" id="TIGR01764">
    <property type="entry name" value="excise"/>
    <property type="match status" value="1"/>
</dbReference>
<dbReference type="InterPro" id="IPR010093">
    <property type="entry name" value="SinI_DNA-bd"/>
</dbReference>
<accession>A0ABW6PEM3</accession>
<keyword evidence="3" id="KW-1185">Reference proteome</keyword>
<sequence length="65" mass="7016">MNQVVSAPQYTDLRGAATILSCDQRTIRRLIAAGKLKAYKLGTKAVRIRLTDLEAVLRPFGGGTA</sequence>
<proteinExistence type="predicted"/>
<dbReference type="Pfam" id="PF12728">
    <property type="entry name" value="HTH_17"/>
    <property type="match status" value="1"/>
</dbReference>
<evidence type="ECO:0000313" key="2">
    <source>
        <dbReference type="EMBL" id="MFF0501626.1"/>
    </source>
</evidence>
<comment type="caution">
    <text evidence="2">The sequence shown here is derived from an EMBL/GenBank/DDBJ whole genome shotgun (WGS) entry which is preliminary data.</text>
</comment>